<dbReference type="AlphaFoldDB" id="W5WJF6"/>
<dbReference type="KEGG" id="kal:KALB_7650"/>
<dbReference type="HOGENOM" id="CLU_1040634_0_0_11"/>
<feature type="region of interest" description="Disordered" evidence="1">
    <location>
        <begin position="223"/>
        <end position="253"/>
    </location>
</feature>
<dbReference type="OrthoDB" id="3385315at2"/>
<keyword evidence="3" id="KW-1185">Reference proteome</keyword>
<organism evidence="2 3">
    <name type="scientific">Kutzneria albida DSM 43870</name>
    <dbReference type="NCBI Taxonomy" id="1449976"/>
    <lineage>
        <taxon>Bacteria</taxon>
        <taxon>Bacillati</taxon>
        <taxon>Actinomycetota</taxon>
        <taxon>Actinomycetes</taxon>
        <taxon>Pseudonocardiales</taxon>
        <taxon>Pseudonocardiaceae</taxon>
        <taxon>Kutzneria</taxon>
    </lineage>
</organism>
<evidence type="ECO:0000256" key="1">
    <source>
        <dbReference type="SAM" id="MobiDB-lite"/>
    </source>
</evidence>
<name>W5WJF6_9PSEU</name>
<evidence type="ECO:0000313" key="2">
    <source>
        <dbReference type="EMBL" id="AHI01008.1"/>
    </source>
</evidence>
<sequence length="253" mass="28314">MDEREQVVSLLGRAGVLAAIRWAYRSAYGEVWRDFNPQGGHDQGWVGITAHKLLIDRLDRVFQAERFAVQPGESHVGRDVLADGIADSDFQSMPVIEPSTVVHADLNNSPGWMLGDWRWLMASFEYGRIDHIRWPQRSETKGMVARQPSAGGDDGLFSLADLPDLPPLESLEDAERLLRRTLVLAHAMDLETGETQLFLGRSRWNFDKADPWVWRHDLSVPPPSTSVLPVDPVPDDTDVPGAQRHLPRAIGEA</sequence>
<gene>
    <name evidence="2" type="ORF">KALB_7650</name>
</gene>
<dbReference type="STRING" id="1449976.KALB_7650"/>
<accession>W5WJF6</accession>
<dbReference type="RefSeq" id="WP_025360836.1">
    <property type="nucleotide sequence ID" value="NZ_CP007155.1"/>
</dbReference>
<proteinExistence type="predicted"/>
<evidence type="ECO:0000313" key="3">
    <source>
        <dbReference type="Proteomes" id="UP000019225"/>
    </source>
</evidence>
<dbReference type="eggNOG" id="ENOG503375D">
    <property type="taxonomic scope" value="Bacteria"/>
</dbReference>
<dbReference type="Proteomes" id="UP000019225">
    <property type="component" value="Chromosome"/>
</dbReference>
<reference evidence="2 3" key="1">
    <citation type="journal article" date="2014" name="BMC Genomics">
        <title>Complete genome sequence of producer of the glycopeptide antibiotic Aculeximycin Kutzneria albida DSM 43870T, a representative of minor genus of Pseudonocardiaceae.</title>
        <authorList>
            <person name="Rebets Y."/>
            <person name="Tokovenko B."/>
            <person name="Lushchyk I."/>
            <person name="Ruckert C."/>
            <person name="Zaburannyi N."/>
            <person name="Bechthold A."/>
            <person name="Kalinowski J."/>
            <person name="Luzhetskyy A."/>
        </authorList>
    </citation>
    <scope>NUCLEOTIDE SEQUENCE [LARGE SCALE GENOMIC DNA]</scope>
    <source>
        <strain evidence="2">DSM 43870</strain>
    </source>
</reference>
<protein>
    <submittedName>
        <fullName evidence="2">Uncharacterized protein</fullName>
    </submittedName>
</protein>
<dbReference type="EMBL" id="CP007155">
    <property type="protein sequence ID" value="AHI01008.1"/>
    <property type="molecule type" value="Genomic_DNA"/>
</dbReference>